<accession>A0A8X6WBC0</accession>
<protein>
    <submittedName>
        <fullName evidence="1">Uncharacterized protein</fullName>
    </submittedName>
</protein>
<proteinExistence type="predicted"/>
<evidence type="ECO:0000313" key="1">
    <source>
        <dbReference type="EMBL" id="GFY31289.1"/>
    </source>
</evidence>
<name>A0A8X6WBC0_TRICX</name>
<gene>
    <name evidence="1" type="ORF">TNCV_752501</name>
</gene>
<dbReference type="Proteomes" id="UP000887159">
    <property type="component" value="Unassembled WGS sequence"/>
</dbReference>
<reference evidence="1" key="1">
    <citation type="submission" date="2020-08" db="EMBL/GenBank/DDBJ databases">
        <title>Multicomponent nature underlies the extraordinary mechanical properties of spider dragline silk.</title>
        <authorList>
            <person name="Kono N."/>
            <person name="Nakamura H."/>
            <person name="Mori M."/>
            <person name="Yoshida Y."/>
            <person name="Ohtoshi R."/>
            <person name="Malay A.D."/>
            <person name="Moran D.A.P."/>
            <person name="Tomita M."/>
            <person name="Numata K."/>
            <person name="Arakawa K."/>
        </authorList>
    </citation>
    <scope>NUCLEOTIDE SEQUENCE</scope>
</reference>
<comment type="caution">
    <text evidence="1">The sequence shown here is derived from an EMBL/GenBank/DDBJ whole genome shotgun (WGS) entry which is preliminary data.</text>
</comment>
<keyword evidence="2" id="KW-1185">Reference proteome</keyword>
<dbReference type="AlphaFoldDB" id="A0A8X6WBC0"/>
<organism evidence="1 2">
    <name type="scientific">Trichonephila clavipes</name>
    <name type="common">Golden silk orbweaver</name>
    <name type="synonym">Nephila clavipes</name>
    <dbReference type="NCBI Taxonomy" id="2585209"/>
    <lineage>
        <taxon>Eukaryota</taxon>
        <taxon>Metazoa</taxon>
        <taxon>Ecdysozoa</taxon>
        <taxon>Arthropoda</taxon>
        <taxon>Chelicerata</taxon>
        <taxon>Arachnida</taxon>
        <taxon>Araneae</taxon>
        <taxon>Araneomorphae</taxon>
        <taxon>Entelegynae</taxon>
        <taxon>Araneoidea</taxon>
        <taxon>Nephilidae</taxon>
        <taxon>Trichonephila</taxon>
    </lineage>
</organism>
<dbReference type="EMBL" id="BMAU01021397">
    <property type="protein sequence ID" value="GFY31289.1"/>
    <property type="molecule type" value="Genomic_DNA"/>
</dbReference>
<evidence type="ECO:0000313" key="2">
    <source>
        <dbReference type="Proteomes" id="UP000887159"/>
    </source>
</evidence>
<sequence>MNQATMTYPLLSKGYVEVSVDVNSVMTGSSVMLVLHGAVQRRRNVCCVWNFGQDLLQEDQICSTIQSTEEDKEFHAAPLSCLLNHFWS</sequence>